<evidence type="ECO:0000256" key="3">
    <source>
        <dbReference type="ARBA" id="ARBA00022741"/>
    </source>
</evidence>
<dbReference type="InterPro" id="IPR014729">
    <property type="entry name" value="Rossmann-like_a/b/a_fold"/>
</dbReference>
<dbReference type="PANTHER" id="PTHR11055">
    <property type="entry name" value="BIFUNCTIONAL 3'-PHOSPHOADENOSINE 5'-PHOSPHOSULFATE SYNTHASE"/>
    <property type="match status" value="1"/>
</dbReference>
<dbReference type="GO" id="GO:0004020">
    <property type="term" value="F:adenylylsulfate kinase activity"/>
    <property type="evidence" value="ECO:0007669"/>
    <property type="project" value="TreeGrafter"/>
</dbReference>
<organism evidence="7 8">
    <name type="scientific">Romanomermis culicivorax</name>
    <name type="common">Nematode worm</name>
    <dbReference type="NCBI Taxonomy" id="13658"/>
    <lineage>
        <taxon>Eukaryota</taxon>
        <taxon>Metazoa</taxon>
        <taxon>Ecdysozoa</taxon>
        <taxon>Nematoda</taxon>
        <taxon>Enoplea</taxon>
        <taxon>Dorylaimia</taxon>
        <taxon>Mermithida</taxon>
        <taxon>Mermithoidea</taxon>
        <taxon>Mermithidae</taxon>
        <taxon>Romanomermis</taxon>
    </lineage>
</organism>
<sequence length="126" mass="13476">MEKNAGTLAAGGGGGGGGGAAAASTPRCDLRVFLLFLSRNLLVVLTVVVVLAMAPGMPPNLEILPFQVAAYDKKNKMMTYFDESRSEDFEFISGTKMRQLAKSGQQPPDGFMAPGAWRVLAKFYQN</sequence>
<dbReference type="Pfam" id="PF01747">
    <property type="entry name" value="ATP-sulfurylase"/>
    <property type="match status" value="1"/>
</dbReference>
<keyword evidence="5" id="KW-1133">Transmembrane helix</keyword>
<comment type="pathway">
    <text evidence="1">Sulfur metabolism.</text>
</comment>
<evidence type="ECO:0000256" key="2">
    <source>
        <dbReference type="ARBA" id="ARBA00022679"/>
    </source>
</evidence>
<evidence type="ECO:0000256" key="5">
    <source>
        <dbReference type="SAM" id="Phobius"/>
    </source>
</evidence>
<accession>A0A915LE19</accession>
<name>A0A915LE19_ROMCU</name>
<proteinExistence type="predicted"/>
<evidence type="ECO:0000313" key="8">
    <source>
        <dbReference type="WBParaSite" id="nRc.2.0.1.t48086-RA"/>
    </source>
</evidence>
<reference evidence="8" key="1">
    <citation type="submission" date="2022-11" db="UniProtKB">
        <authorList>
            <consortium name="WormBaseParasite"/>
        </authorList>
    </citation>
    <scope>IDENTIFICATION</scope>
</reference>
<dbReference type="Proteomes" id="UP000887565">
    <property type="component" value="Unplaced"/>
</dbReference>
<keyword evidence="5" id="KW-0472">Membrane</keyword>
<feature type="domain" description="Sulphate adenylyltransferase catalytic" evidence="6">
    <location>
        <begin position="60"/>
        <end position="122"/>
    </location>
</feature>
<dbReference type="WBParaSite" id="nRc.2.0.1.t48086-RA">
    <property type="protein sequence ID" value="nRc.2.0.1.t48086-RA"/>
    <property type="gene ID" value="nRc.2.0.1.g48086"/>
</dbReference>
<evidence type="ECO:0000256" key="1">
    <source>
        <dbReference type="ARBA" id="ARBA00004678"/>
    </source>
</evidence>
<protein>
    <submittedName>
        <fullName evidence="8">Sulphate adenylyltransferase catalytic domain-containing protein</fullName>
    </submittedName>
</protein>
<dbReference type="GO" id="GO:0004781">
    <property type="term" value="F:sulfate adenylyltransferase (ATP) activity"/>
    <property type="evidence" value="ECO:0007669"/>
    <property type="project" value="InterPro"/>
</dbReference>
<evidence type="ECO:0000313" key="7">
    <source>
        <dbReference type="Proteomes" id="UP000887565"/>
    </source>
</evidence>
<dbReference type="Gene3D" id="3.40.50.620">
    <property type="entry name" value="HUPs"/>
    <property type="match status" value="1"/>
</dbReference>
<keyword evidence="7" id="KW-1185">Reference proteome</keyword>
<dbReference type="GO" id="GO:0050428">
    <property type="term" value="P:3'-phosphoadenosine 5'-phosphosulfate biosynthetic process"/>
    <property type="evidence" value="ECO:0007669"/>
    <property type="project" value="TreeGrafter"/>
</dbReference>
<dbReference type="AlphaFoldDB" id="A0A915LE19"/>
<dbReference type="GO" id="GO:0005524">
    <property type="term" value="F:ATP binding"/>
    <property type="evidence" value="ECO:0007669"/>
    <property type="project" value="UniProtKB-KW"/>
</dbReference>
<dbReference type="InterPro" id="IPR024951">
    <property type="entry name" value="Sulfurylase_cat_dom"/>
</dbReference>
<dbReference type="SUPFAM" id="SSF52374">
    <property type="entry name" value="Nucleotidylyl transferase"/>
    <property type="match status" value="1"/>
</dbReference>
<keyword evidence="2" id="KW-0808">Transferase</keyword>
<dbReference type="GO" id="GO:0000103">
    <property type="term" value="P:sulfate assimilation"/>
    <property type="evidence" value="ECO:0007669"/>
    <property type="project" value="TreeGrafter"/>
</dbReference>
<dbReference type="PANTHER" id="PTHR11055:SF1">
    <property type="entry name" value="PAPS SYNTHETASE, ISOFORM D"/>
    <property type="match status" value="1"/>
</dbReference>
<keyword evidence="5" id="KW-0812">Transmembrane</keyword>
<feature type="transmembrane region" description="Helical" evidence="5">
    <location>
        <begin position="32"/>
        <end position="54"/>
    </location>
</feature>
<keyword evidence="3" id="KW-0547">Nucleotide-binding</keyword>
<evidence type="ECO:0000256" key="4">
    <source>
        <dbReference type="ARBA" id="ARBA00022840"/>
    </source>
</evidence>
<evidence type="ECO:0000259" key="6">
    <source>
        <dbReference type="Pfam" id="PF01747"/>
    </source>
</evidence>
<keyword evidence="4" id="KW-0067">ATP-binding</keyword>